<dbReference type="EMBL" id="JAVRRD010000027">
    <property type="protein sequence ID" value="KAK5047145.1"/>
    <property type="molecule type" value="Genomic_DNA"/>
</dbReference>
<reference evidence="2 3" key="1">
    <citation type="submission" date="2023-08" db="EMBL/GenBank/DDBJ databases">
        <title>Black Yeasts Isolated from many extreme environments.</title>
        <authorList>
            <person name="Coleine C."/>
            <person name="Stajich J.E."/>
            <person name="Selbmann L."/>
        </authorList>
    </citation>
    <scope>NUCLEOTIDE SEQUENCE [LARGE SCALE GENOMIC DNA]</scope>
    <source>
        <strain evidence="2 3">CCFEE 5792</strain>
    </source>
</reference>
<dbReference type="PANTHER" id="PTHR35041">
    <property type="entry name" value="MEDIATOR OF RNA POLYMERASE II TRANSCRIPTION SUBUNIT 1"/>
    <property type="match status" value="1"/>
</dbReference>
<dbReference type="GeneID" id="89975256"/>
<comment type="caution">
    <text evidence="2">The sequence shown here is derived from an EMBL/GenBank/DDBJ whole genome shotgun (WGS) entry which is preliminary data.</text>
</comment>
<dbReference type="PANTHER" id="PTHR35041:SF6">
    <property type="entry name" value="FORMYLMETHIONINE DEFORMYLASE-LIKE PROTEIN-RELATED"/>
    <property type="match status" value="1"/>
</dbReference>
<organism evidence="2 3">
    <name type="scientific">Exophiala bonariae</name>
    <dbReference type="NCBI Taxonomy" id="1690606"/>
    <lineage>
        <taxon>Eukaryota</taxon>
        <taxon>Fungi</taxon>
        <taxon>Dikarya</taxon>
        <taxon>Ascomycota</taxon>
        <taxon>Pezizomycotina</taxon>
        <taxon>Eurotiomycetes</taxon>
        <taxon>Chaetothyriomycetidae</taxon>
        <taxon>Chaetothyriales</taxon>
        <taxon>Herpotrichiellaceae</taxon>
        <taxon>Exophiala</taxon>
    </lineage>
</organism>
<feature type="transmembrane region" description="Helical" evidence="1">
    <location>
        <begin position="47"/>
        <end position="65"/>
    </location>
</feature>
<sequence>MAQTAVLSREKHVKLKIPVTNSSYVAPETENGNLAHRLWGKWRAHTIMFLTFFAGLATALGHHFMNMSLDKTQVDQAKLSQAWASRFSTSTIPLATVIAPGSLLTQPMPYSSMVSIPVPQASFDSSSYALVGPTGYAFPSNLVFRIAYAAAMSGKPLALPSAYQNQTYDLTFFGPAIKCGSADVSTIAAVSTTLTETNDDRLSVIYVSWVGDNDHGLLDPSTNSPNGWLQSSPWDSYYKAQDQSSSDAARIFVMTNMAGLSGGTRVQVTECLLHNATYNTKFIFQYPEQTIIPTISQYFNTVSQTDLDNMVDMVGNTTSSAIHSYTAIMEAFGKLLVGASIYGSGSGYTAQTVYSTYAYLNVNWNESKNVPGDLERLFQNITLSMLSNDTLIKDHTQGDYISVNATTYPNTFVYRPRDLLIVYGLSLFCTVLCSLIGLHALHINKASYQNIFSTFVRVTGHPELHSLTKLDDTGADPVPKQLAEARIRMRAGNSSERDRS</sequence>
<dbReference type="AlphaFoldDB" id="A0AAV9N2R8"/>
<gene>
    <name evidence="2" type="ORF">LTR84_007088</name>
</gene>
<dbReference type="Proteomes" id="UP001358417">
    <property type="component" value="Unassembled WGS sequence"/>
</dbReference>
<keyword evidence="3" id="KW-1185">Reference proteome</keyword>
<dbReference type="RefSeq" id="XP_064702712.1">
    <property type="nucleotide sequence ID" value="XM_064850643.1"/>
</dbReference>
<feature type="transmembrane region" description="Helical" evidence="1">
    <location>
        <begin position="420"/>
        <end position="441"/>
    </location>
</feature>
<keyword evidence="1" id="KW-1133">Transmembrane helix</keyword>
<keyword evidence="1" id="KW-0812">Transmembrane</keyword>
<evidence type="ECO:0000313" key="3">
    <source>
        <dbReference type="Proteomes" id="UP001358417"/>
    </source>
</evidence>
<keyword evidence="1" id="KW-0472">Membrane</keyword>
<evidence type="ECO:0000256" key="1">
    <source>
        <dbReference type="SAM" id="Phobius"/>
    </source>
</evidence>
<evidence type="ECO:0008006" key="4">
    <source>
        <dbReference type="Google" id="ProtNLM"/>
    </source>
</evidence>
<protein>
    <recommendedName>
        <fullName evidence="4">DUF3533 domain-containing protein</fullName>
    </recommendedName>
</protein>
<accession>A0AAV9N2R8</accession>
<proteinExistence type="predicted"/>
<evidence type="ECO:0000313" key="2">
    <source>
        <dbReference type="EMBL" id="KAK5047145.1"/>
    </source>
</evidence>
<name>A0AAV9N2R8_9EURO</name>